<evidence type="ECO:0000256" key="1">
    <source>
        <dbReference type="ARBA" id="ARBA00022737"/>
    </source>
</evidence>
<proteinExistence type="predicted"/>
<feature type="repeat" description="ANK" evidence="3">
    <location>
        <begin position="70"/>
        <end position="103"/>
    </location>
</feature>
<reference evidence="4 5" key="1">
    <citation type="submission" date="2018-06" db="EMBL/GenBank/DDBJ databases">
        <authorList>
            <consortium name="Pathogen Informatics"/>
            <person name="Doyle S."/>
        </authorList>
    </citation>
    <scope>NUCLEOTIDE SEQUENCE [LARGE SCALE GENOMIC DNA]</scope>
    <source>
        <strain evidence="4 5">NCTC13315</strain>
    </source>
</reference>
<evidence type="ECO:0000313" key="4">
    <source>
        <dbReference type="EMBL" id="STX55607.1"/>
    </source>
</evidence>
<dbReference type="AlphaFoldDB" id="A0A378JQZ6"/>
<gene>
    <name evidence="4" type="ORF">NCTC13315_02978</name>
</gene>
<dbReference type="PANTHER" id="PTHR24173">
    <property type="entry name" value="ANKYRIN REPEAT CONTAINING"/>
    <property type="match status" value="1"/>
</dbReference>
<dbReference type="SMART" id="SM00248">
    <property type="entry name" value="ANK"/>
    <property type="match status" value="3"/>
</dbReference>
<dbReference type="SUPFAM" id="SSF48403">
    <property type="entry name" value="Ankyrin repeat"/>
    <property type="match status" value="1"/>
</dbReference>
<organism evidence="4 5">
    <name type="scientific">Legionella beliardensis</name>
    <dbReference type="NCBI Taxonomy" id="91822"/>
    <lineage>
        <taxon>Bacteria</taxon>
        <taxon>Pseudomonadati</taxon>
        <taxon>Pseudomonadota</taxon>
        <taxon>Gammaproteobacteria</taxon>
        <taxon>Legionellales</taxon>
        <taxon>Legionellaceae</taxon>
        <taxon>Legionella</taxon>
    </lineage>
</organism>
<dbReference type="EMBL" id="UGNV01000003">
    <property type="protein sequence ID" value="STX55607.1"/>
    <property type="molecule type" value="Genomic_DNA"/>
</dbReference>
<dbReference type="Proteomes" id="UP000254968">
    <property type="component" value="Unassembled WGS sequence"/>
</dbReference>
<sequence length="256" mass="28978">MIYKYILNNDSHYVEVDHILQEEEQDVLSHILSFFPHCGDSRWIQRFTSLQFELFDTKLLKIAANAYDSNGNTVLGVACENGKSVAVVQKLIDLGANLNISDHNMNKLALHWAISNKRSWNNKASYEAVAVVKCLLENGAMTHIKCYDYTTPLGYAVSRGYIAAANLIRTRDHDFTSHALFHLFNKLLPLKICSVISASLNIKTGIAISIVNKEVNRNMIGYIPNKSIYARFFSTQSDKELEKSHNTEEQANRFST</sequence>
<evidence type="ECO:0000256" key="2">
    <source>
        <dbReference type="ARBA" id="ARBA00023043"/>
    </source>
</evidence>
<keyword evidence="2 3" id="KW-0040">ANK repeat</keyword>
<evidence type="ECO:0000313" key="5">
    <source>
        <dbReference type="Proteomes" id="UP000254968"/>
    </source>
</evidence>
<accession>A0A378JQZ6</accession>
<dbReference type="Gene3D" id="1.25.40.20">
    <property type="entry name" value="Ankyrin repeat-containing domain"/>
    <property type="match status" value="1"/>
</dbReference>
<protein>
    <submittedName>
        <fullName evidence="4">Ankyrin repeats (3 copies)</fullName>
    </submittedName>
</protein>
<dbReference type="PROSITE" id="PS50297">
    <property type="entry name" value="ANK_REP_REGION"/>
    <property type="match status" value="1"/>
</dbReference>
<dbReference type="PROSITE" id="PS50088">
    <property type="entry name" value="ANK_REPEAT"/>
    <property type="match status" value="1"/>
</dbReference>
<dbReference type="Pfam" id="PF12796">
    <property type="entry name" value="Ank_2"/>
    <property type="match status" value="1"/>
</dbReference>
<dbReference type="InterPro" id="IPR036770">
    <property type="entry name" value="Ankyrin_rpt-contain_sf"/>
</dbReference>
<name>A0A378JQZ6_9GAMM</name>
<dbReference type="InterPro" id="IPR002110">
    <property type="entry name" value="Ankyrin_rpt"/>
</dbReference>
<dbReference type="RefSeq" id="WP_115304219.1">
    <property type="nucleotide sequence ID" value="NZ_CAAAHO010000009.1"/>
</dbReference>
<keyword evidence="1" id="KW-0677">Repeat</keyword>
<dbReference type="PANTHER" id="PTHR24173:SF74">
    <property type="entry name" value="ANKYRIN REPEAT DOMAIN-CONTAINING PROTEIN 16"/>
    <property type="match status" value="1"/>
</dbReference>
<keyword evidence="5" id="KW-1185">Reference proteome</keyword>
<dbReference type="OrthoDB" id="5652395at2"/>
<evidence type="ECO:0000256" key="3">
    <source>
        <dbReference type="PROSITE-ProRule" id="PRU00023"/>
    </source>
</evidence>